<evidence type="ECO:0000313" key="1">
    <source>
        <dbReference type="Proteomes" id="UP000887572"/>
    </source>
</evidence>
<dbReference type="WBParaSite" id="Gr19_v10_g4037.t1">
    <property type="protein sequence ID" value="Gr19_v10_g4037.t1"/>
    <property type="gene ID" value="Gr19_v10_g4037"/>
</dbReference>
<name>A0A914HU83_GLORO</name>
<dbReference type="AlphaFoldDB" id="A0A914HU83"/>
<organism evidence="1 2">
    <name type="scientific">Globodera rostochiensis</name>
    <name type="common">Golden nematode worm</name>
    <name type="synonym">Heterodera rostochiensis</name>
    <dbReference type="NCBI Taxonomy" id="31243"/>
    <lineage>
        <taxon>Eukaryota</taxon>
        <taxon>Metazoa</taxon>
        <taxon>Ecdysozoa</taxon>
        <taxon>Nematoda</taxon>
        <taxon>Chromadorea</taxon>
        <taxon>Rhabditida</taxon>
        <taxon>Tylenchina</taxon>
        <taxon>Tylenchomorpha</taxon>
        <taxon>Tylenchoidea</taxon>
        <taxon>Heteroderidae</taxon>
        <taxon>Heteroderinae</taxon>
        <taxon>Globodera</taxon>
    </lineage>
</organism>
<accession>A0A914HU83</accession>
<evidence type="ECO:0000313" key="2">
    <source>
        <dbReference type="WBParaSite" id="Gr19_v10_g4037.t1"/>
    </source>
</evidence>
<proteinExistence type="predicted"/>
<protein>
    <submittedName>
        <fullName evidence="2">Uncharacterized protein</fullName>
    </submittedName>
</protein>
<sequence length="133" mass="14978">MKGQGIAAGVYITPTQPHLILPFTQAAPSVLLRFSSFGFLHPNQLINCSPKCPLTALRSFVDTVPRGKRLPQCQREQKALASSDPFHSPLFEGHFNQRNGCYYNELRAHQQQQQKMKVISTSKSWSDLKARNP</sequence>
<keyword evidence="1" id="KW-1185">Reference proteome</keyword>
<dbReference type="Proteomes" id="UP000887572">
    <property type="component" value="Unplaced"/>
</dbReference>
<reference evidence="2" key="1">
    <citation type="submission" date="2022-11" db="UniProtKB">
        <authorList>
            <consortium name="WormBaseParasite"/>
        </authorList>
    </citation>
    <scope>IDENTIFICATION</scope>
</reference>